<dbReference type="PANTHER" id="PTHR34819">
    <property type="entry name" value="LARGE CYSTEINE-RICH PERIPLASMIC PROTEIN OMCB"/>
    <property type="match status" value="1"/>
</dbReference>
<feature type="domain" description="DUF11" evidence="5">
    <location>
        <begin position="2034"/>
        <end position="2147"/>
    </location>
</feature>
<feature type="domain" description="DUF11" evidence="5">
    <location>
        <begin position="1051"/>
        <end position="1164"/>
    </location>
</feature>
<name>A0A3E2X0W0_9FIRM</name>
<feature type="domain" description="DUF11" evidence="5">
    <location>
        <begin position="2276"/>
        <end position="2387"/>
    </location>
</feature>
<feature type="domain" description="DUF11" evidence="5">
    <location>
        <begin position="2157"/>
        <end position="2267"/>
    </location>
</feature>
<accession>A0A3E2X0W0</accession>
<evidence type="ECO:0000259" key="5">
    <source>
        <dbReference type="Pfam" id="PF01345"/>
    </source>
</evidence>
<dbReference type="EMBL" id="QVIA01000004">
    <property type="protein sequence ID" value="RGC34140.1"/>
    <property type="molecule type" value="Genomic_DNA"/>
</dbReference>
<proteinExistence type="predicted"/>
<evidence type="ECO:0000313" key="9">
    <source>
        <dbReference type="Proteomes" id="UP000261111"/>
    </source>
</evidence>
<evidence type="ECO:0000256" key="3">
    <source>
        <dbReference type="ARBA" id="ARBA00022729"/>
    </source>
</evidence>
<feature type="domain" description="DUF11" evidence="5">
    <location>
        <begin position="682"/>
        <end position="797"/>
    </location>
</feature>
<feature type="domain" description="DUF11" evidence="5">
    <location>
        <begin position="1172"/>
        <end position="1286"/>
    </location>
</feature>
<dbReference type="Pfam" id="PF17210">
    <property type="entry name" value="SdrD_B"/>
    <property type="match status" value="1"/>
</dbReference>
<dbReference type="Gene3D" id="2.115.10.10">
    <property type="entry name" value="Tachylectin 2"/>
    <property type="match status" value="1"/>
</dbReference>
<feature type="domain" description="DUF11" evidence="5">
    <location>
        <begin position="2400"/>
        <end position="2516"/>
    </location>
</feature>
<evidence type="ECO:0000256" key="2">
    <source>
        <dbReference type="ARBA" id="ARBA00022525"/>
    </source>
</evidence>
<sequence>MPATLNGTVFHDLNHEGQYVPGSPGISQVVLVLYSDSASGPVCASTATGSDGRYSFSITVPGTYTVYETVAHSGSCPPTYAVQPAGYAFSNNPRKQTITVSADQINNHENIVNLNFGHDPLSAPYPCSQEMILFEGRPTMRHTVNLITGASLLQGPLSNNGSVNAIGFSTIDYHVYGYDQTNNTIVRVDNHGEVALLNPRPAGMPAAPYSAGTMDMAGFYYIYVPGTSRFYTVDLRADSLTFLKLVDPANGFTEQTSNYGTPISSPLTIGDWAFSPADQRLYGVERDGTVYRIDEYTGIVTPLETTGPNPGDTFGSVVIDGSGNLYAVNNGDGTIYRYRISGDTAAGTRFSMTRADAFNDGALCPYALIELDYGDAPDAGGGGTGSYHTLLANNGPRHGTGSPLYLGTQVTSEEDAYQNATATGDDLFQGIQDDGLSVPLPMLAVAALNYSLSVTATNDTSETAYLYGWIDFNKNGLFEASEAAPVIPVPAYSGTSQYTLDFAIPAGTVIRPDHTFVRLRLTTELLTDTGLETQDTRSVGPAADGEVEDYILKIGATTDLALTKTADRDVLVTGDLIHYTITIINHGPETALNVILEDLIPPEITNPMYSLDQGSLDYWPGTLTLGDMQPGQVITVVIQGVFDGSTLGPVVNTASVTSHSEDSNPVNNSDTVIIPVNRAASLVIEKTPDTDPAVIGERLTFTISVTNNGPDAAENVILYDMVETDFENPEYSLDNGATWYPWYGQLFAGTLDAGFVYTFLLRGTVLSGISDALTNTASVTSDTDDPDPDDNTVTVTVIVPKSSSADLSVVKTGVPNPAAAGQTLTYIITVTNGGPSPAQDVEITDVLSPDLLNAEYSMDQISWFAWNESHTVGILEAGAVYTLYLRASVSPDAVPGTISNTVNVTSQTPDPDPGNNEYTEVITLEGSADLSITKTAYPDTAISGEKLTYTIYVTNKGPSDAVNILISDALPPALENAQHSIDGVNFLPWNGQYNQISLSAGDAITLTIIADVSLSQAEDLFNTVSVFSDTFDPDMDNNTDSILTPADALADMQIVKTGPDSAAAGETVRYTLTITNNGPSRAMNINITDVLPAAVKDPEFALNGIYTGVWNGSYFLISLDPSESAELVITGTLSPSASGTLENVASVSASTPDPDLTNNTSETTTTVTSSADLSVIKAASPSPAIAGQYLIYTIVAGNAGPSAAEGVILEDTVPSGLSDPEYSTDEQNWSPWVSPFTIGAINPGEPVIIYIRGTVAASASGLITNTVAISSQTPDPDPDNNTSATTTPVETSADLSIVKTAAPSPAVPGSLLTYTVSVSNAGPSDARNVQLIDPISSLLSSVEYSVDSGENWTPWQGTFNLGTLQAGTGAIILIRGNLSSAATGAIENIAIISSTTPDPDPENNASTLFTPVQNSADLSVVKSAEPVPAAPGQYLTYTVTVHNAGPDAAEDVSLSDILPAELSQPELSTDGGTVWNPWSSPYLIGTLESNADAVILLRGALGASTARLLTNEAFVSSSTPDPDPDNNTYTLQTPVGASADLSVTKAALPVPAVPGSLITYTITVANAGPDTADQIVLTDLLSAEIQNPEASLNGGDFSTWDGSLNIGSLEASQSALVTIRGTIAADTVTPIYNRASVSSDTPDPVPDNNTADLETPLVPSANLSVTKSGSPNPAVPGEPVTYSLTIRNAGPSQASSIIVIDAVSSLLGQAEYRTDDVSGWEPWTGTWQLSSLEPGGFAVLTIRGTLSTSAAGVLKNTAVVTSSTPDPDPSDNQNTEELQIAPSADLSITKSVSPVPAVPGGLVIYTLTASNAGPSDAANVTLKDTLPPQLAGQEYSADNGRTWNEWKGSFTLDQLNAGTTCTLLLRGLLAIQNLGAKELINTVSIDSDTPDPDPDNNTMILITPVRATADLTIRKTASPSPVSPGEAITYDISVNNLGPDAAENVLITDAAILSELENPLYSTDGGATWSKWSGSFSIGTLQPGSTFSALQIRGTVPEGIAAVLNTAAVSSTTADPDSSNNTFSITTPVIPSADLSITKEAAPSPAIPGETLTYTITLENHGPGNARNITLIDTVPAQFMNAMFSLNQGQTWQTWHSPYQTADLAAGSSIVVLIRGTLSKTASGTLTNTAAATSSTPDPDPTNNTATEETPVADTADLSITKLAHPDPAVPGQYLTYTILVSNAGPADALNVLLTDPAANAEYSLDSGIHWLPWSGSYTLGTVYAGTVIRVLLRTIPDADSTGILSNTAGVTSSTPDPAPDNNTVTIDTPLADTADLKLQKTSDITYAVLGDTVTYQIKISNLGNRDAENVMLRDDPPEGLENLEYSTDNGDTWRRWNSPFTIGTIPDQESRIILLKGTVTAASGSIVNMAYVTSDTPDPDHSNNSGYSNINVGNVPSADLAVTKKAHCRTVCPGRFVEYCITVTNLGPDMAKDVLITDLLPTTILEPRYSLNNGHTWQPWTGQLTIGSLADHASVTLFLSGKIDCCAHGTITNTVTVSGSVQDPNPDNNSADAAVTVCSN</sequence>
<dbReference type="GO" id="GO:0005576">
    <property type="term" value="C:extracellular region"/>
    <property type="evidence" value="ECO:0007669"/>
    <property type="project" value="UniProtKB-SubCell"/>
</dbReference>
<evidence type="ECO:0000256" key="4">
    <source>
        <dbReference type="SAM" id="MobiDB-lite"/>
    </source>
</evidence>
<dbReference type="InterPro" id="IPR051172">
    <property type="entry name" value="Chlamydia_OmcB"/>
</dbReference>
<feature type="domain" description="SD-repeat containing protein B" evidence="6">
    <location>
        <begin position="7"/>
        <end position="70"/>
    </location>
</feature>
<dbReference type="RefSeq" id="WP_117440698.1">
    <property type="nucleotide sequence ID" value="NZ_QVIA01000004.1"/>
</dbReference>
<feature type="domain" description="DUF11" evidence="5">
    <location>
        <begin position="806"/>
        <end position="919"/>
    </location>
</feature>
<dbReference type="SUPFAM" id="SSF117074">
    <property type="entry name" value="Hypothetical protein PA1324"/>
    <property type="match status" value="1"/>
</dbReference>
<gene>
    <name evidence="8" type="ORF">DWX41_05090</name>
</gene>
<feature type="domain" description="GEVED" evidence="7">
    <location>
        <begin position="465"/>
        <end position="552"/>
    </location>
</feature>
<comment type="subcellular location">
    <subcellularLocation>
        <location evidence="1">Secreted</location>
    </subcellularLocation>
</comment>
<organism evidence="8 9">
    <name type="scientific">Hungatella hathewayi</name>
    <dbReference type="NCBI Taxonomy" id="154046"/>
    <lineage>
        <taxon>Bacteria</taxon>
        <taxon>Bacillati</taxon>
        <taxon>Bacillota</taxon>
        <taxon>Clostridia</taxon>
        <taxon>Lachnospirales</taxon>
        <taxon>Lachnospiraceae</taxon>
        <taxon>Hungatella</taxon>
    </lineage>
</organism>
<feature type="domain" description="DUF11" evidence="5">
    <location>
        <begin position="1910"/>
        <end position="2026"/>
    </location>
</feature>
<dbReference type="NCBIfam" id="TIGR01451">
    <property type="entry name" value="B_ant_repeat"/>
    <property type="match status" value="16"/>
</dbReference>
<feature type="region of interest" description="Disordered" evidence="4">
    <location>
        <begin position="1269"/>
        <end position="1290"/>
    </location>
</feature>
<dbReference type="InterPro" id="IPR047589">
    <property type="entry name" value="DUF11_rpt"/>
</dbReference>
<feature type="domain" description="DUF11" evidence="5">
    <location>
        <begin position="1663"/>
        <end position="1775"/>
    </location>
</feature>
<keyword evidence="3" id="KW-0732">Signal</keyword>
<comment type="caution">
    <text evidence="8">The sequence shown here is derived from an EMBL/GenBank/DDBJ whole genome shotgun (WGS) entry which is preliminary data.</text>
</comment>
<dbReference type="InterPro" id="IPR045474">
    <property type="entry name" value="GEVED"/>
</dbReference>
<feature type="domain" description="DUF11" evidence="5">
    <location>
        <begin position="929"/>
        <end position="1042"/>
    </location>
</feature>
<feature type="domain" description="DUF11" evidence="5">
    <location>
        <begin position="1540"/>
        <end position="1653"/>
    </location>
</feature>
<keyword evidence="2" id="KW-0964">Secreted</keyword>
<dbReference type="Gene3D" id="2.60.40.10">
    <property type="entry name" value="Immunoglobulins"/>
    <property type="match status" value="12"/>
</dbReference>
<dbReference type="Pfam" id="PF20009">
    <property type="entry name" value="GEVED"/>
    <property type="match status" value="1"/>
</dbReference>
<dbReference type="InterPro" id="IPR001434">
    <property type="entry name" value="OmcB-like_DUF11"/>
</dbReference>
<evidence type="ECO:0000259" key="6">
    <source>
        <dbReference type="Pfam" id="PF17210"/>
    </source>
</evidence>
<feature type="domain" description="DUF11" evidence="5">
    <location>
        <begin position="1785"/>
        <end position="1898"/>
    </location>
</feature>
<evidence type="ECO:0000259" key="7">
    <source>
        <dbReference type="Pfam" id="PF20009"/>
    </source>
</evidence>
<feature type="region of interest" description="Disordered" evidence="4">
    <location>
        <begin position="2128"/>
        <end position="2154"/>
    </location>
</feature>
<evidence type="ECO:0000256" key="1">
    <source>
        <dbReference type="ARBA" id="ARBA00004613"/>
    </source>
</evidence>
<feature type="domain" description="DUF11" evidence="5">
    <location>
        <begin position="559"/>
        <end position="672"/>
    </location>
</feature>
<evidence type="ECO:0000313" key="8">
    <source>
        <dbReference type="EMBL" id="RGC34140.1"/>
    </source>
</evidence>
<feature type="domain" description="DUF11" evidence="5">
    <location>
        <begin position="1417"/>
        <end position="1531"/>
    </location>
</feature>
<feature type="domain" description="DUF11" evidence="5">
    <location>
        <begin position="1294"/>
        <end position="1407"/>
    </location>
</feature>
<dbReference type="InterPro" id="IPR013783">
    <property type="entry name" value="Ig-like_fold"/>
</dbReference>
<dbReference type="Proteomes" id="UP000261111">
    <property type="component" value="Unassembled WGS sequence"/>
</dbReference>
<feature type="compositionally biased region" description="Low complexity" evidence="4">
    <location>
        <begin position="2128"/>
        <end position="2147"/>
    </location>
</feature>
<dbReference type="Pfam" id="PF01345">
    <property type="entry name" value="DUF11"/>
    <property type="match status" value="16"/>
</dbReference>
<dbReference type="PANTHER" id="PTHR34819:SF3">
    <property type="entry name" value="CELL SURFACE PROTEIN"/>
    <property type="match status" value="1"/>
</dbReference>
<dbReference type="InterPro" id="IPR033764">
    <property type="entry name" value="Sdr_B"/>
</dbReference>
<dbReference type="SUPFAM" id="SSF101898">
    <property type="entry name" value="NHL repeat"/>
    <property type="match status" value="1"/>
</dbReference>
<protein>
    <submittedName>
        <fullName evidence="8">DUF11 domain-containing protein</fullName>
    </submittedName>
</protein>
<reference evidence="8 9" key="1">
    <citation type="submission" date="2018-08" db="EMBL/GenBank/DDBJ databases">
        <title>A genome reference for cultivated species of the human gut microbiota.</title>
        <authorList>
            <person name="Zou Y."/>
            <person name="Xue W."/>
            <person name="Luo G."/>
        </authorList>
    </citation>
    <scope>NUCLEOTIDE SEQUENCE [LARGE SCALE GENOMIC DNA]</scope>
    <source>
        <strain evidence="8 9">AF19-21</strain>
    </source>
</reference>